<dbReference type="AlphaFoldDB" id="A0AA40HUQ6"/>
<dbReference type="PANTHER" id="PTHR11721">
    <property type="entry name" value="60S RIBOSOMAL PROTEIN L27A"/>
    <property type="match status" value="1"/>
</dbReference>
<dbReference type="Proteomes" id="UP001177744">
    <property type="component" value="Unassembled WGS sequence"/>
</dbReference>
<evidence type="ECO:0000256" key="5">
    <source>
        <dbReference type="ARBA" id="ARBA00035200"/>
    </source>
</evidence>
<dbReference type="InterPro" id="IPR036227">
    <property type="entry name" value="Ribosomal_uL15/eL18_sf"/>
</dbReference>
<dbReference type="InterPro" id="IPR001196">
    <property type="entry name" value="Ribosomal_uL15_CS"/>
</dbReference>
<accession>A0AA40HUQ6</accession>
<evidence type="ECO:0000256" key="4">
    <source>
        <dbReference type="ARBA" id="ARBA00023278"/>
    </source>
</evidence>
<name>A0AA40HUQ6_CNENI</name>
<dbReference type="Gene3D" id="3.100.10.10">
    <property type="match status" value="1"/>
</dbReference>
<dbReference type="PANTHER" id="PTHR11721:SF3">
    <property type="entry name" value="LARGE RIBOSOMAL SUBUNIT PROTEIN UL15"/>
    <property type="match status" value="1"/>
</dbReference>
<evidence type="ECO:0000256" key="7">
    <source>
        <dbReference type="RuleBase" id="RU003888"/>
    </source>
</evidence>
<evidence type="ECO:0000259" key="9">
    <source>
        <dbReference type="Pfam" id="PF00828"/>
    </source>
</evidence>
<feature type="compositionally biased region" description="Pro residues" evidence="8">
    <location>
        <begin position="285"/>
        <end position="294"/>
    </location>
</feature>
<keyword evidence="3 7" id="KW-0687">Ribonucleoprotein</keyword>
<evidence type="ECO:0000256" key="2">
    <source>
        <dbReference type="ARBA" id="ARBA00022980"/>
    </source>
</evidence>
<dbReference type="EMBL" id="JAULJE010000011">
    <property type="protein sequence ID" value="KAK1337265.1"/>
    <property type="molecule type" value="Genomic_DNA"/>
</dbReference>
<comment type="similarity">
    <text evidence="1 7">Belongs to the universal ribosomal protein uL15 family.</text>
</comment>
<evidence type="ECO:0000313" key="10">
    <source>
        <dbReference type="EMBL" id="KAK1337265.1"/>
    </source>
</evidence>
<dbReference type="GO" id="GO:0022625">
    <property type="term" value="C:cytosolic large ribosomal subunit"/>
    <property type="evidence" value="ECO:0007669"/>
    <property type="project" value="TreeGrafter"/>
</dbReference>
<feature type="domain" description="Large ribosomal subunit protein uL15/eL18" evidence="9">
    <location>
        <begin position="2"/>
        <end position="40"/>
    </location>
</feature>
<proteinExistence type="inferred from homology"/>
<feature type="region of interest" description="Disordered" evidence="8">
    <location>
        <begin position="248"/>
        <end position="323"/>
    </location>
</feature>
<gene>
    <name evidence="10" type="ORF">QTO34_001890</name>
</gene>
<feature type="region of interest" description="Disordered" evidence="8">
    <location>
        <begin position="158"/>
        <end position="201"/>
    </location>
</feature>
<evidence type="ECO:0000256" key="1">
    <source>
        <dbReference type="ARBA" id="ARBA00007320"/>
    </source>
</evidence>
<keyword evidence="2 7" id="KW-0689">Ribosomal protein</keyword>
<dbReference type="GO" id="GO:0006412">
    <property type="term" value="P:translation"/>
    <property type="evidence" value="ECO:0007669"/>
    <property type="project" value="InterPro"/>
</dbReference>
<organism evidence="10 11">
    <name type="scientific">Cnephaeus nilssonii</name>
    <name type="common">Northern bat</name>
    <name type="synonym">Eptesicus nilssonii</name>
    <dbReference type="NCBI Taxonomy" id="3371016"/>
    <lineage>
        <taxon>Eukaryota</taxon>
        <taxon>Metazoa</taxon>
        <taxon>Chordata</taxon>
        <taxon>Craniata</taxon>
        <taxon>Vertebrata</taxon>
        <taxon>Euteleostomi</taxon>
        <taxon>Mammalia</taxon>
        <taxon>Eutheria</taxon>
        <taxon>Laurasiatheria</taxon>
        <taxon>Chiroptera</taxon>
        <taxon>Yangochiroptera</taxon>
        <taxon>Vespertilionidae</taxon>
        <taxon>Cnephaeus</taxon>
    </lineage>
</organism>
<evidence type="ECO:0000256" key="3">
    <source>
        <dbReference type="ARBA" id="ARBA00023274"/>
    </source>
</evidence>
<sequence length="323" mass="34222">MGYYRVLGKGKLPKHPVLVKAKFFSQRAKEKIKGVGGTCVIKMSTIMQPQTTPLQRQTVALLFLAAALHIQDLEADLGLHMFGKLSANEMKRGPLKHSSRSSGRGVREASASPQVSFDLDYDRRLASRWKTALVSIATPEKPSCGAMGVRWSFPGSSLATQKAARRPPTGAIPALRPGQRGWGKGESKPTSTSACLPFPKPELGPSAPAALSLQFPLAAAQARFGKETESPPRLRRLGFGRRWGAADAFPRNCGEPGSGKVFQSSQQRLPGSPPLGEQTAASAPASPPPLPLLPPAARSGRLARGKRAGLPAGRPSSGGESRS</sequence>
<evidence type="ECO:0000256" key="8">
    <source>
        <dbReference type="SAM" id="MobiDB-lite"/>
    </source>
</evidence>
<dbReference type="Pfam" id="PF00828">
    <property type="entry name" value="Ribosomal_L27A"/>
    <property type="match status" value="1"/>
</dbReference>
<evidence type="ECO:0000313" key="11">
    <source>
        <dbReference type="Proteomes" id="UP001177744"/>
    </source>
</evidence>
<protein>
    <recommendedName>
        <fullName evidence="5">Large ribosomal subunit protein uL15</fullName>
    </recommendedName>
    <alternativeName>
        <fullName evidence="6">60S ribosomal protein L27a</fullName>
    </alternativeName>
</protein>
<dbReference type="InterPro" id="IPR021131">
    <property type="entry name" value="Ribosomal_uL15/eL18"/>
</dbReference>
<comment type="caution">
    <text evidence="10">The sequence shown here is derived from an EMBL/GenBank/DDBJ whole genome shotgun (WGS) entry which is preliminary data.</text>
</comment>
<dbReference type="GO" id="GO:0003735">
    <property type="term" value="F:structural constituent of ribosome"/>
    <property type="evidence" value="ECO:0007669"/>
    <property type="project" value="InterPro"/>
</dbReference>
<keyword evidence="4" id="KW-0379">Hydroxylation</keyword>
<dbReference type="SUPFAM" id="SSF52080">
    <property type="entry name" value="Ribosomal proteins L15p and L18e"/>
    <property type="match status" value="1"/>
</dbReference>
<evidence type="ECO:0000256" key="6">
    <source>
        <dbReference type="ARBA" id="ARBA00035527"/>
    </source>
</evidence>
<keyword evidence="11" id="KW-1185">Reference proteome</keyword>
<dbReference type="PROSITE" id="PS00475">
    <property type="entry name" value="RIBOSOMAL_L15"/>
    <property type="match status" value="1"/>
</dbReference>
<reference evidence="10" key="1">
    <citation type="submission" date="2023-06" db="EMBL/GenBank/DDBJ databases">
        <title>Reference genome for the Northern bat (Eptesicus nilssonii), a most northern bat species.</title>
        <authorList>
            <person name="Laine V.N."/>
            <person name="Pulliainen A.T."/>
            <person name="Lilley T.M."/>
        </authorList>
    </citation>
    <scope>NUCLEOTIDE SEQUENCE</scope>
    <source>
        <strain evidence="10">BLF_Eptnil</strain>
        <tissue evidence="10">Kidney</tissue>
    </source>
</reference>